<organism evidence="8 9">
    <name type="scientific">Spironucleus salmonicida</name>
    <dbReference type="NCBI Taxonomy" id="348837"/>
    <lineage>
        <taxon>Eukaryota</taxon>
        <taxon>Metamonada</taxon>
        <taxon>Diplomonadida</taxon>
        <taxon>Hexamitidae</taxon>
        <taxon>Hexamitinae</taxon>
        <taxon>Spironucleus</taxon>
    </lineage>
</organism>
<keyword evidence="6" id="KW-0931">ER-Golgi transport</keyword>
<comment type="similarity">
    <text evidence="3">Belongs to the TRAPP small subunits family. BET3 subfamily.</text>
</comment>
<name>A0A9P8M0D7_9EUKA</name>
<evidence type="ECO:0000256" key="7">
    <source>
        <dbReference type="ARBA" id="ARBA00023034"/>
    </source>
</evidence>
<dbReference type="CDD" id="cd14942">
    <property type="entry name" value="TRAPPC3_bet3"/>
    <property type="match status" value="1"/>
</dbReference>
<reference evidence="8 9" key="1">
    <citation type="journal article" date="2014" name="PLoS Genet.">
        <title>The Genome of Spironucleus salmonicida Highlights a Fish Pathogen Adapted to Fluctuating Environments.</title>
        <authorList>
            <person name="Xu F."/>
            <person name="Jerlstrom-Hultqvist J."/>
            <person name="Einarsson E."/>
            <person name="Astvaldsson A."/>
            <person name="Svard S.G."/>
            <person name="Andersson J.O."/>
        </authorList>
    </citation>
    <scope>NUCLEOTIDE SEQUENCE [LARGE SCALE GENOMIC DNA]</scope>
    <source>
        <strain evidence="8 9">ATCC 50377</strain>
    </source>
</reference>
<keyword evidence="4" id="KW-0813">Transport</keyword>
<evidence type="ECO:0000256" key="4">
    <source>
        <dbReference type="ARBA" id="ARBA00022448"/>
    </source>
</evidence>
<evidence type="ECO:0000256" key="1">
    <source>
        <dbReference type="ARBA" id="ARBA00004222"/>
    </source>
</evidence>
<dbReference type="EMBL" id="AUWU02000001">
    <property type="protein sequence ID" value="KAH0577631.1"/>
    <property type="molecule type" value="Genomic_DNA"/>
</dbReference>
<keyword evidence="9" id="KW-1185">Reference proteome</keyword>
<dbReference type="Gene3D" id="3.30.1380.20">
    <property type="entry name" value="Trafficking protein particle complex subunit 3"/>
    <property type="match status" value="1"/>
</dbReference>
<dbReference type="GO" id="GO:0030008">
    <property type="term" value="C:TRAPP complex"/>
    <property type="evidence" value="ECO:0007669"/>
    <property type="project" value="InterPro"/>
</dbReference>
<dbReference type="InterPro" id="IPR007194">
    <property type="entry name" value="TRAPP_component"/>
</dbReference>
<dbReference type="GO" id="GO:0005783">
    <property type="term" value="C:endoplasmic reticulum"/>
    <property type="evidence" value="ECO:0007669"/>
    <property type="project" value="UniProtKB-SubCell"/>
</dbReference>
<keyword evidence="7" id="KW-0333">Golgi apparatus</keyword>
<dbReference type="GO" id="GO:0048193">
    <property type="term" value="P:Golgi vesicle transport"/>
    <property type="evidence" value="ECO:0007669"/>
    <property type="project" value="InterPro"/>
</dbReference>
<evidence type="ECO:0000256" key="5">
    <source>
        <dbReference type="ARBA" id="ARBA00022824"/>
    </source>
</evidence>
<evidence type="ECO:0000313" key="8">
    <source>
        <dbReference type="EMBL" id="KAH0577631.1"/>
    </source>
</evidence>
<proteinExistence type="inferred from homology"/>
<dbReference type="Pfam" id="PF04051">
    <property type="entry name" value="TRAPP"/>
    <property type="match status" value="1"/>
</dbReference>
<sequence length="194" mass="21030">MGQRGQDLRGHSVYLQQRQRRKILHSKAKMNGSIPSIILGAVLQQTVANLQDVQEINQQLTIMGEGLGARLVEIFLSQVPTSCRSFENAGNGIALAMRYFLTQFSSSIKDVSSGEDGISLLSATQTVMVISIKSNPITAEMVLPRHLNSIKPDSIMCGAVQGALTTLGWATVVTFEQDTLTITKTAEIVEELAV</sequence>
<dbReference type="GO" id="GO:0005794">
    <property type="term" value="C:Golgi apparatus"/>
    <property type="evidence" value="ECO:0007669"/>
    <property type="project" value="UniProtKB-SubCell"/>
</dbReference>
<protein>
    <submittedName>
        <fullName evidence="8">Trafficking protein particle complex subunit 3</fullName>
    </submittedName>
</protein>
<dbReference type="Proteomes" id="UP000018208">
    <property type="component" value="Unassembled WGS sequence"/>
</dbReference>
<evidence type="ECO:0000256" key="2">
    <source>
        <dbReference type="ARBA" id="ARBA00004240"/>
    </source>
</evidence>
<dbReference type="PANTHER" id="PTHR13048">
    <property type="entry name" value="TRAFFICKING PROTEIN PARTICLE COMPLEX SUBUNIT 3"/>
    <property type="match status" value="1"/>
</dbReference>
<dbReference type="GeneID" id="94295008"/>
<gene>
    <name evidence="8" type="ORF">SS50377_20985</name>
</gene>
<evidence type="ECO:0000256" key="3">
    <source>
        <dbReference type="ARBA" id="ARBA00006218"/>
    </source>
</evidence>
<dbReference type="AlphaFoldDB" id="A0A9P8M0D7"/>
<comment type="caution">
    <text evidence="8">The sequence shown here is derived from an EMBL/GenBank/DDBJ whole genome shotgun (WGS) entry which is preliminary data.</text>
</comment>
<dbReference type="SUPFAM" id="SSF111126">
    <property type="entry name" value="Ligand-binding domain in the NO signalling and Golgi transport"/>
    <property type="match status" value="1"/>
</dbReference>
<dbReference type="InterPro" id="IPR016721">
    <property type="entry name" value="Bet3"/>
</dbReference>
<keyword evidence="5" id="KW-0256">Endoplasmic reticulum</keyword>
<dbReference type="InterPro" id="IPR024096">
    <property type="entry name" value="NO_sig/Golgi_transp_ligand-bd"/>
</dbReference>
<accession>A0A9P8M0D7</accession>
<comment type="subcellular location">
    <subcellularLocation>
        <location evidence="2">Endoplasmic reticulum</location>
    </subcellularLocation>
    <subcellularLocation>
        <location evidence="1">Golgi apparatus</location>
        <location evidence="1">cis-Golgi network</location>
    </subcellularLocation>
</comment>
<evidence type="ECO:0000313" key="9">
    <source>
        <dbReference type="Proteomes" id="UP000018208"/>
    </source>
</evidence>
<dbReference type="OrthoDB" id="10262857at2759"/>
<dbReference type="RefSeq" id="XP_067768404.1">
    <property type="nucleotide sequence ID" value="XM_067904922.1"/>
</dbReference>
<evidence type="ECO:0000256" key="6">
    <source>
        <dbReference type="ARBA" id="ARBA00022892"/>
    </source>
</evidence>
<dbReference type="KEGG" id="ssao:94295008"/>